<evidence type="ECO:0000313" key="5">
    <source>
        <dbReference type="Proteomes" id="UP000248314"/>
    </source>
</evidence>
<evidence type="ECO:0000259" key="3">
    <source>
        <dbReference type="SMART" id="SM00306"/>
    </source>
</evidence>
<keyword evidence="5" id="KW-1185">Reference proteome</keyword>
<proteinExistence type="predicted"/>
<evidence type="ECO:0000256" key="2">
    <source>
        <dbReference type="ARBA" id="ARBA00023000"/>
    </source>
</evidence>
<dbReference type="InterPro" id="IPR003587">
    <property type="entry name" value="Hint_dom_N"/>
</dbReference>
<dbReference type="Gene3D" id="2.170.16.10">
    <property type="entry name" value="Hedgehog/Intein (Hint) domain"/>
    <property type="match status" value="1"/>
</dbReference>
<dbReference type="PROSITE" id="PS50817">
    <property type="entry name" value="INTEIN_N_TER"/>
    <property type="match status" value="1"/>
</dbReference>
<keyword evidence="2" id="KW-0651">Protein splicing</keyword>
<evidence type="ECO:0000313" key="4">
    <source>
        <dbReference type="EMBL" id="PXX23645.1"/>
    </source>
</evidence>
<dbReference type="STRING" id="1122991.GCA_000613445_01291"/>
<dbReference type="EMBL" id="QJJX01000005">
    <property type="protein sequence ID" value="PXX23645.1"/>
    <property type="molecule type" value="Genomic_DNA"/>
</dbReference>
<protein>
    <submittedName>
        <fullName evidence="4">Intein</fullName>
    </submittedName>
</protein>
<organism evidence="4 5">
    <name type="scientific">Hoylesella shahii DSM 15611 = JCM 12083</name>
    <dbReference type="NCBI Taxonomy" id="1122991"/>
    <lineage>
        <taxon>Bacteria</taxon>
        <taxon>Pseudomonadati</taxon>
        <taxon>Bacteroidota</taxon>
        <taxon>Bacteroidia</taxon>
        <taxon>Bacteroidales</taxon>
        <taxon>Prevotellaceae</taxon>
        <taxon>Hoylesella</taxon>
    </lineage>
</organism>
<reference evidence="4 5" key="1">
    <citation type="submission" date="2018-05" db="EMBL/GenBank/DDBJ databases">
        <title>Genomic Encyclopedia of Type Strains, Phase I: the one thousand microbial genomes (KMG-I) project.</title>
        <authorList>
            <person name="Kyrpides N."/>
        </authorList>
    </citation>
    <scope>NUCLEOTIDE SEQUENCE [LARGE SCALE GENOMIC DNA]</scope>
    <source>
        <strain evidence="4 5">DSM 15611</strain>
    </source>
</reference>
<feature type="domain" description="Hint" evidence="3">
    <location>
        <begin position="85"/>
        <end position="197"/>
    </location>
</feature>
<dbReference type="OrthoDB" id="5741553at2"/>
<dbReference type="InterPro" id="IPR008713">
    <property type="entry name" value="Phage_lambda_NinG"/>
</dbReference>
<dbReference type="SUPFAM" id="SSF51294">
    <property type="entry name" value="Hedgehog/intein (Hint) domain"/>
    <property type="match status" value="1"/>
</dbReference>
<dbReference type="InterPro" id="IPR006141">
    <property type="entry name" value="Intein_N"/>
</dbReference>
<dbReference type="GO" id="GO:0016539">
    <property type="term" value="P:intein-mediated protein splicing"/>
    <property type="evidence" value="ECO:0007669"/>
    <property type="project" value="InterPro"/>
</dbReference>
<accession>A0A318HYH9</accession>
<dbReference type="Gene3D" id="3.10.28.10">
    <property type="entry name" value="Homing endonucleases"/>
    <property type="match status" value="1"/>
</dbReference>
<name>A0A318HYH9_9BACT</name>
<dbReference type="InterPro" id="IPR036844">
    <property type="entry name" value="Hint_dom_sf"/>
</dbReference>
<dbReference type="InterPro" id="IPR027434">
    <property type="entry name" value="Homing_endonucl"/>
</dbReference>
<dbReference type="SMART" id="SM00306">
    <property type="entry name" value="HintN"/>
    <property type="match status" value="1"/>
</dbReference>
<dbReference type="SUPFAM" id="SSF55608">
    <property type="entry name" value="Homing endonucleases"/>
    <property type="match status" value="1"/>
</dbReference>
<dbReference type="CDD" id="cd00081">
    <property type="entry name" value="Hint"/>
    <property type="match status" value="1"/>
</dbReference>
<keyword evidence="1" id="KW-0068">Autocatalytic cleavage</keyword>
<sequence>MYYIKKKKTDKSKKKRQASIQTLTRKLDIVYSKYIRLRDAMEGGSTRCISCGQIKPFDKMDCGHFHSRTHKSTRWDEDNTHSECSHCLTPDALILTSDLRWMTLGDIEVGQKIFAFDENNSRQSQPRRSWRLGEVTHIHREVQEVFDVELENGDHIKTTGEHQWLIKSKFSYEWMATKDMWVNGVNVQGKHKTGPHTNMTTTVVCKPINVISHNITYESGWLAGMIDADGHICQQNIHNEDGTIRYGLRIGVAQSEKYPELCSKIVQLMEKFTENNKPCRQWMQKENTSKKGIRCTCQTWQFLVTGTNIEKMQFLMRVRSNKMSKIDINKLGMIRSKYNTKVKSITPMGKEEIVVMETSTRTFVANGYMMHNCNRFRSDHLIGYRENLIRKIGLKRFELLNWKAHQTKKWSCFELEELIKYYTILVDKLSKEKSIKV</sequence>
<comment type="caution">
    <text evidence="4">The sequence shown here is derived from an EMBL/GenBank/DDBJ whole genome shotgun (WGS) entry which is preliminary data.</text>
</comment>
<dbReference type="AlphaFoldDB" id="A0A318HYH9"/>
<dbReference type="Proteomes" id="UP000248314">
    <property type="component" value="Unassembled WGS sequence"/>
</dbReference>
<dbReference type="Pfam" id="PF05766">
    <property type="entry name" value="NinG"/>
    <property type="match status" value="2"/>
</dbReference>
<evidence type="ECO:0000256" key="1">
    <source>
        <dbReference type="ARBA" id="ARBA00022813"/>
    </source>
</evidence>
<gene>
    <name evidence="4" type="ORF">EJ73_00634</name>
</gene>